<evidence type="ECO:0000313" key="5">
    <source>
        <dbReference type="Proteomes" id="UP001597295"/>
    </source>
</evidence>
<gene>
    <name evidence="4" type="ORF">ACFSM5_04320</name>
</gene>
<evidence type="ECO:0000256" key="2">
    <source>
        <dbReference type="HAMAP-Rule" id="MF_00274"/>
    </source>
</evidence>
<dbReference type="Gene3D" id="3.30.1310.10">
    <property type="entry name" value="Nucleoid-associated protein YbaB-like domain"/>
    <property type="match status" value="1"/>
</dbReference>
<dbReference type="InterPro" id="IPR004401">
    <property type="entry name" value="YbaB/EbfC"/>
</dbReference>
<evidence type="ECO:0000256" key="1">
    <source>
        <dbReference type="ARBA" id="ARBA00023125"/>
    </source>
</evidence>
<comment type="subcellular location">
    <subcellularLocation>
        <location evidence="2">Cytoplasm</location>
        <location evidence="2">Nucleoid</location>
    </subcellularLocation>
</comment>
<organism evidence="4 5">
    <name type="scientific">Lacibacterium aquatile</name>
    <dbReference type="NCBI Taxonomy" id="1168082"/>
    <lineage>
        <taxon>Bacteria</taxon>
        <taxon>Pseudomonadati</taxon>
        <taxon>Pseudomonadota</taxon>
        <taxon>Alphaproteobacteria</taxon>
        <taxon>Rhodospirillales</taxon>
        <taxon>Rhodospirillaceae</taxon>
    </lineage>
</organism>
<evidence type="ECO:0000313" key="4">
    <source>
        <dbReference type="EMBL" id="MFD2262101.1"/>
    </source>
</evidence>
<sequence>MKNLAGMMKQAQQMQTRMAEMQAKLDQTEVEGKSGGGLVTVLVTGKGDLKKIKIDKSLADPEEVEVLEDLILAAFNDAKTKVESQMQAEMAQLTGGLKLPPGMKLPF</sequence>
<feature type="region of interest" description="Disordered" evidence="3">
    <location>
        <begin position="1"/>
        <end position="31"/>
    </location>
</feature>
<dbReference type="RefSeq" id="WP_379875013.1">
    <property type="nucleotide sequence ID" value="NZ_JBHUIP010000003.1"/>
</dbReference>
<dbReference type="EMBL" id="JBHUIP010000003">
    <property type="protein sequence ID" value="MFD2262101.1"/>
    <property type="molecule type" value="Genomic_DNA"/>
</dbReference>
<keyword evidence="5" id="KW-1185">Reference proteome</keyword>
<dbReference type="NCBIfam" id="TIGR00103">
    <property type="entry name" value="DNA_YbaB_EbfC"/>
    <property type="match status" value="1"/>
</dbReference>
<evidence type="ECO:0000256" key="3">
    <source>
        <dbReference type="SAM" id="MobiDB-lite"/>
    </source>
</evidence>
<reference evidence="5" key="1">
    <citation type="journal article" date="2019" name="Int. J. Syst. Evol. Microbiol.">
        <title>The Global Catalogue of Microorganisms (GCM) 10K type strain sequencing project: providing services to taxonomists for standard genome sequencing and annotation.</title>
        <authorList>
            <consortium name="The Broad Institute Genomics Platform"/>
            <consortium name="The Broad Institute Genome Sequencing Center for Infectious Disease"/>
            <person name="Wu L."/>
            <person name="Ma J."/>
        </authorList>
    </citation>
    <scope>NUCLEOTIDE SEQUENCE [LARGE SCALE GENOMIC DNA]</scope>
    <source>
        <strain evidence="5">CGMCC 1.19062</strain>
    </source>
</reference>
<dbReference type="PANTHER" id="PTHR33449">
    <property type="entry name" value="NUCLEOID-ASSOCIATED PROTEIN YBAB"/>
    <property type="match status" value="1"/>
</dbReference>
<dbReference type="Pfam" id="PF02575">
    <property type="entry name" value="YbaB_DNA_bd"/>
    <property type="match status" value="1"/>
</dbReference>
<comment type="similarity">
    <text evidence="2">Belongs to the YbaB/EbfC family.</text>
</comment>
<protein>
    <recommendedName>
        <fullName evidence="2">Nucleoid-associated protein ACFSM5_04320</fullName>
    </recommendedName>
</protein>
<dbReference type="SUPFAM" id="SSF82607">
    <property type="entry name" value="YbaB-like"/>
    <property type="match status" value="1"/>
</dbReference>
<keyword evidence="1 2" id="KW-0238">DNA-binding</keyword>
<dbReference type="PIRSF" id="PIRSF004555">
    <property type="entry name" value="UCP004555"/>
    <property type="match status" value="1"/>
</dbReference>
<dbReference type="HAMAP" id="MF_00274">
    <property type="entry name" value="DNA_YbaB_EbfC"/>
    <property type="match status" value="1"/>
</dbReference>
<keyword evidence="2" id="KW-0963">Cytoplasm</keyword>
<name>A0ABW5DRE2_9PROT</name>
<comment type="caution">
    <text evidence="4">The sequence shown here is derived from an EMBL/GenBank/DDBJ whole genome shotgun (WGS) entry which is preliminary data.</text>
</comment>
<dbReference type="Proteomes" id="UP001597295">
    <property type="component" value="Unassembled WGS sequence"/>
</dbReference>
<accession>A0ABW5DRE2</accession>
<dbReference type="PANTHER" id="PTHR33449:SF1">
    <property type="entry name" value="NUCLEOID-ASSOCIATED PROTEIN YBAB"/>
    <property type="match status" value="1"/>
</dbReference>
<comment type="function">
    <text evidence="2">Binds to DNA and alters its conformation. May be involved in regulation of gene expression, nucleoid organization and DNA protection.</text>
</comment>
<comment type="subunit">
    <text evidence="2">Homodimer.</text>
</comment>
<proteinExistence type="inferred from homology"/>
<dbReference type="InterPro" id="IPR036894">
    <property type="entry name" value="YbaB-like_sf"/>
</dbReference>